<evidence type="ECO:0000313" key="7">
    <source>
        <dbReference type="EMBL" id="ASJ73302.1"/>
    </source>
</evidence>
<keyword evidence="4 6" id="KW-1133">Transmembrane helix</keyword>
<reference evidence="7 8" key="1">
    <citation type="submission" date="2016-12" db="EMBL/GenBank/DDBJ databases">
        <authorList>
            <person name="Song W.-J."/>
            <person name="Kurnit D.M."/>
        </authorList>
    </citation>
    <scope>NUCLEOTIDE SEQUENCE [LARGE SCALE GENOMIC DNA]</scope>
    <source>
        <strain evidence="7 8">IMCC3135</strain>
    </source>
</reference>
<dbReference type="PANTHER" id="PTHR30086:SF20">
    <property type="entry name" value="ARGININE EXPORTER PROTEIN ARGO-RELATED"/>
    <property type="match status" value="1"/>
</dbReference>
<dbReference type="PANTHER" id="PTHR30086">
    <property type="entry name" value="ARGININE EXPORTER PROTEIN ARGO"/>
    <property type="match status" value="1"/>
</dbReference>
<keyword evidence="8" id="KW-1185">Reference proteome</keyword>
<proteinExistence type="predicted"/>
<dbReference type="AlphaFoldDB" id="A0A2Z2NP94"/>
<feature type="transmembrane region" description="Helical" evidence="6">
    <location>
        <begin position="6"/>
        <end position="29"/>
    </location>
</feature>
<dbReference type="EMBL" id="CP018632">
    <property type="protein sequence ID" value="ASJ73302.1"/>
    <property type="molecule type" value="Genomic_DNA"/>
</dbReference>
<dbReference type="PIRSF" id="PIRSF006324">
    <property type="entry name" value="LeuE"/>
    <property type="match status" value="1"/>
</dbReference>
<gene>
    <name evidence="7" type="primary">rhtB_2</name>
    <name evidence="7" type="ORF">IMCC3135_16100</name>
</gene>
<dbReference type="OrthoDB" id="9804822at2"/>
<sequence>MIDQTTLITYLAILLGFVIIPGPAVLLTLARASSSGTRVGVATGLGIAAGDLTHTVLAVVGISAVVMASAILFTVLKYLGAAYLVYLGIRAILDRVEPDYSGGSRTLSATLAFRQAVFAEILNPKSAMFFLAFLPQFVKPQNGAVWLQLIQLGVLFVVIGLLTTMVVAVSAGRIGVYLRRNPTIAKWQGKFVGSIYCALGFRVALQER</sequence>
<protein>
    <submittedName>
        <fullName evidence="7">Homoserine/homoserine lactone efflux protein</fullName>
    </submittedName>
</protein>
<keyword evidence="5 6" id="KW-0472">Membrane</keyword>
<feature type="transmembrane region" description="Helical" evidence="6">
    <location>
        <begin position="146"/>
        <end position="171"/>
    </location>
</feature>
<evidence type="ECO:0000256" key="5">
    <source>
        <dbReference type="ARBA" id="ARBA00023136"/>
    </source>
</evidence>
<dbReference type="GO" id="GO:0005886">
    <property type="term" value="C:plasma membrane"/>
    <property type="evidence" value="ECO:0007669"/>
    <property type="project" value="UniProtKB-SubCell"/>
</dbReference>
<keyword evidence="2" id="KW-1003">Cell membrane</keyword>
<feature type="transmembrane region" description="Helical" evidence="6">
    <location>
        <begin position="41"/>
        <end position="64"/>
    </location>
</feature>
<dbReference type="Proteomes" id="UP000250079">
    <property type="component" value="Chromosome"/>
</dbReference>
<name>A0A2Z2NP94_9GAMM</name>
<dbReference type="InterPro" id="IPR001123">
    <property type="entry name" value="LeuE-type"/>
</dbReference>
<dbReference type="GO" id="GO:0015171">
    <property type="term" value="F:amino acid transmembrane transporter activity"/>
    <property type="evidence" value="ECO:0007669"/>
    <property type="project" value="TreeGrafter"/>
</dbReference>
<comment type="subcellular location">
    <subcellularLocation>
        <location evidence="1">Cell membrane</location>
        <topology evidence="1">Multi-pass membrane protein</topology>
    </subcellularLocation>
</comment>
<dbReference type="KEGG" id="gai:IMCC3135_16100"/>
<evidence type="ECO:0000256" key="4">
    <source>
        <dbReference type="ARBA" id="ARBA00022989"/>
    </source>
</evidence>
<keyword evidence="3 6" id="KW-0812">Transmembrane</keyword>
<feature type="transmembrane region" description="Helical" evidence="6">
    <location>
        <begin position="70"/>
        <end position="93"/>
    </location>
</feature>
<accession>A0A2Z2NP94</accession>
<evidence type="ECO:0000256" key="3">
    <source>
        <dbReference type="ARBA" id="ARBA00022692"/>
    </source>
</evidence>
<evidence type="ECO:0000256" key="1">
    <source>
        <dbReference type="ARBA" id="ARBA00004651"/>
    </source>
</evidence>
<organism evidence="7 8">
    <name type="scientific">Granulosicoccus antarcticus IMCC3135</name>
    <dbReference type="NCBI Taxonomy" id="1192854"/>
    <lineage>
        <taxon>Bacteria</taxon>
        <taxon>Pseudomonadati</taxon>
        <taxon>Pseudomonadota</taxon>
        <taxon>Gammaproteobacteria</taxon>
        <taxon>Chromatiales</taxon>
        <taxon>Granulosicoccaceae</taxon>
        <taxon>Granulosicoccus</taxon>
    </lineage>
</organism>
<evidence type="ECO:0000256" key="2">
    <source>
        <dbReference type="ARBA" id="ARBA00022475"/>
    </source>
</evidence>
<evidence type="ECO:0000313" key="8">
    <source>
        <dbReference type="Proteomes" id="UP000250079"/>
    </source>
</evidence>
<dbReference type="Pfam" id="PF01810">
    <property type="entry name" value="LysE"/>
    <property type="match status" value="1"/>
</dbReference>
<evidence type="ECO:0000256" key="6">
    <source>
        <dbReference type="SAM" id="Phobius"/>
    </source>
</evidence>